<reference evidence="1" key="1">
    <citation type="submission" date="2016-04" db="EMBL/GenBank/DDBJ databases">
        <authorList>
            <person name="Evans L.H."/>
            <person name="Alamgir A."/>
            <person name="Owens N."/>
            <person name="Weber N.D."/>
            <person name="Virtaneva K."/>
            <person name="Barbian K."/>
            <person name="Babar A."/>
            <person name="Rosenke K."/>
        </authorList>
    </citation>
    <scope>NUCLEOTIDE SEQUENCE</scope>
    <source>
        <strain evidence="1">86</strain>
    </source>
</reference>
<protein>
    <submittedName>
        <fullName evidence="1">Uncharacterized protein</fullName>
    </submittedName>
</protein>
<accession>A0A212JNH7</accession>
<dbReference type="AlphaFoldDB" id="A0A212JNH7"/>
<sequence>MLSSCHRKVYSENQLSKLLKRDIIIKDDMLSIKIINSMNKKEFFNKYLLLLLPREVK</sequence>
<proteinExistence type="predicted"/>
<gene>
    <name evidence="1" type="ORF">KL86CLO1_11418</name>
</gene>
<dbReference type="EMBL" id="FLUN01000001">
    <property type="protein sequence ID" value="SBW01004.1"/>
    <property type="molecule type" value="Genomic_DNA"/>
</dbReference>
<evidence type="ECO:0000313" key="1">
    <source>
        <dbReference type="EMBL" id="SBW01004.1"/>
    </source>
</evidence>
<organism evidence="1">
    <name type="scientific">uncultured Eubacteriales bacterium</name>
    <dbReference type="NCBI Taxonomy" id="172733"/>
    <lineage>
        <taxon>Bacteria</taxon>
        <taxon>Bacillati</taxon>
        <taxon>Bacillota</taxon>
        <taxon>Clostridia</taxon>
        <taxon>Eubacteriales</taxon>
        <taxon>environmental samples</taxon>
    </lineage>
</organism>
<name>A0A212JNH7_9FIRM</name>